<dbReference type="InterPro" id="IPR042070">
    <property type="entry name" value="PucR_C-HTH_sf"/>
</dbReference>
<dbReference type="Gene3D" id="1.10.10.2840">
    <property type="entry name" value="PucR C-terminal helix-turn-helix domain"/>
    <property type="match status" value="1"/>
</dbReference>
<dbReference type="PANTHER" id="PTHR33744">
    <property type="entry name" value="CARBOHYDRATE DIACID REGULATOR"/>
    <property type="match status" value="1"/>
</dbReference>
<feature type="region of interest" description="Disordered" evidence="2">
    <location>
        <begin position="1"/>
        <end position="26"/>
    </location>
</feature>
<dbReference type="EMBL" id="BSTI01000019">
    <property type="protein sequence ID" value="GLY69864.1"/>
    <property type="molecule type" value="Genomic_DNA"/>
</dbReference>
<evidence type="ECO:0000313" key="6">
    <source>
        <dbReference type="Proteomes" id="UP001165136"/>
    </source>
</evidence>
<name>A0A9W6VJT1_9PSEU</name>
<reference evidence="5" key="1">
    <citation type="submission" date="2023-03" db="EMBL/GenBank/DDBJ databases">
        <title>Amycolatopsis taiwanensis NBRC 103393.</title>
        <authorList>
            <person name="Ichikawa N."/>
            <person name="Sato H."/>
            <person name="Tonouchi N."/>
        </authorList>
    </citation>
    <scope>NUCLEOTIDE SEQUENCE</scope>
    <source>
        <strain evidence="5">NBRC 103393</strain>
    </source>
</reference>
<comment type="caution">
    <text evidence="5">The sequence shown here is derived from an EMBL/GenBank/DDBJ whole genome shotgun (WGS) entry which is preliminary data.</text>
</comment>
<sequence>MAHHMTQGMDDTSATVPHQRSRRDAEVPETLTVAALLAEPLLRNNLVAGSSGSMRFVRWCLPLSELATTSDNEGVVVHAPAELLRGDAGPATVRRVKDAGAVAVLVQIEPGDMGPPTVLRASFPEARAAADAVELPLALLPPTADYRTVSQLVATKVLAQSTHVLEYRDRVHRALAEILARGAGVQALAYGMARMGKTPVLVVDLDGSLLAYESVGGAEKPPAGPLVSALIDHLGGLSAGTIPVDPVVLEPVGDGRGGVVLIASPVTFGGEITGIAAALDMVDADPHDRAQRRIITHEGAVLIGSEMLRIRSITEAEERIRGDFIVELVHGRFSDGQQLQARARHHGFGVDATYVVYVAELDPPLTDHARAVRRFSAAARVVERLCPNANLPTLTTQIGGNLVVVCPVADPAEVTATREIADAIRRVLRERLGSDAHVAFGRWGIGAGGVAASYREARTALALGRRVNSSPVVGYDDLRIHVAIRELAHSESGRQFAGEILAPLRRADGNTCSLETVVLAYIAESGNLNAAARRLRLHRNTTLYKLNRVSRVLNMDIRSADSQFMVWLAHHIDMLMRVNETLDAELAPPP</sequence>
<organism evidence="5 6">
    <name type="scientific">Amycolatopsis taiwanensis</name>
    <dbReference type="NCBI Taxonomy" id="342230"/>
    <lineage>
        <taxon>Bacteria</taxon>
        <taxon>Bacillati</taxon>
        <taxon>Actinomycetota</taxon>
        <taxon>Actinomycetes</taxon>
        <taxon>Pseudonocardiales</taxon>
        <taxon>Pseudonocardiaceae</taxon>
        <taxon>Amycolatopsis</taxon>
    </lineage>
</organism>
<feature type="compositionally biased region" description="Polar residues" evidence="2">
    <location>
        <begin position="9"/>
        <end position="18"/>
    </location>
</feature>
<evidence type="ECO:0000256" key="2">
    <source>
        <dbReference type="SAM" id="MobiDB-lite"/>
    </source>
</evidence>
<accession>A0A9W6VJT1</accession>
<feature type="domain" description="CdaR GGDEF-like" evidence="4">
    <location>
        <begin position="331"/>
        <end position="462"/>
    </location>
</feature>
<keyword evidence="6" id="KW-1185">Reference proteome</keyword>
<dbReference type="InterPro" id="IPR025736">
    <property type="entry name" value="PucR_C-HTH_dom"/>
</dbReference>
<dbReference type="AlphaFoldDB" id="A0A9W6VJT1"/>
<dbReference type="Proteomes" id="UP001165136">
    <property type="component" value="Unassembled WGS sequence"/>
</dbReference>
<evidence type="ECO:0000259" key="4">
    <source>
        <dbReference type="Pfam" id="PF17853"/>
    </source>
</evidence>
<dbReference type="Pfam" id="PF13556">
    <property type="entry name" value="HTH_30"/>
    <property type="match status" value="1"/>
</dbReference>
<proteinExistence type="inferred from homology"/>
<evidence type="ECO:0000256" key="1">
    <source>
        <dbReference type="ARBA" id="ARBA00006754"/>
    </source>
</evidence>
<evidence type="ECO:0000313" key="5">
    <source>
        <dbReference type="EMBL" id="GLY69864.1"/>
    </source>
</evidence>
<dbReference type="PANTHER" id="PTHR33744:SF1">
    <property type="entry name" value="DNA-BINDING TRANSCRIPTIONAL ACTIVATOR ADER"/>
    <property type="match status" value="1"/>
</dbReference>
<comment type="similarity">
    <text evidence="1">Belongs to the CdaR family.</text>
</comment>
<protein>
    <submittedName>
        <fullName evidence="5">PucR family transcriptional regulator</fullName>
    </submittedName>
</protein>
<dbReference type="InterPro" id="IPR041522">
    <property type="entry name" value="CdaR_GGDEF"/>
</dbReference>
<feature type="domain" description="PucR C-terminal helix-turn-helix" evidence="3">
    <location>
        <begin position="518"/>
        <end position="571"/>
    </location>
</feature>
<gene>
    <name evidence="5" type="ORF">Atai01_64830</name>
</gene>
<dbReference type="InterPro" id="IPR051448">
    <property type="entry name" value="CdaR-like_regulators"/>
</dbReference>
<dbReference type="Pfam" id="PF17853">
    <property type="entry name" value="GGDEF_2"/>
    <property type="match status" value="1"/>
</dbReference>
<evidence type="ECO:0000259" key="3">
    <source>
        <dbReference type="Pfam" id="PF13556"/>
    </source>
</evidence>